<evidence type="ECO:0000313" key="1">
    <source>
        <dbReference type="EnsemblPlants" id="Kaladp0383s0008.1.v1.1.CDS.1"/>
    </source>
</evidence>
<dbReference type="Proteomes" id="UP000594263">
    <property type="component" value="Unplaced"/>
</dbReference>
<name>A0A7N0VB58_KALFE</name>
<dbReference type="Gramene" id="Kaladp0383s0008.1.v1.1">
    <property type="protein sequence ID" value="Kaladp0383s0008.1.v1.1.CDS.1"/>
    <property type="gene ID" value="Kaladp0383s0008.v1.1"/>
</dbReference>
<dbReference type="EnsemblPlants" id="Kaladp0383s0008.1.v1.1">
    <property type="protein sequence ID" value="Kaladp0383s0008.1.v1.1.CDS.1"/>
    <property type="gene ID" value="Kaladp0383s0008.v1.1"/>
</dbReference>
<protein>
    <submittedName>
        <fullName evidence="1">Uncharacterized protein</fullName>
    </submittedName>
</protein>
<proteinExistence type="predicted"/>
<sequence>MVMARELKAADLKVPILYDSLDNEDQSCLETVLGGEENKGIPNHVAAQVFDAISMACRRMTWLRTVPVVRGKTSNNLDLSISTFRGYLGTHVLASESY</sequence>
<accession>A0A7N0VB58</accession>
<evidence type="ECO:0000313" key="2">
    <source>
        <dbReference type="Proteomes" id="UP000594263"/>
    </source>
</evidence>
<dbReference type="AlphaFoldDB" id="A0A7N0VB58"/>
<keyword evidence="2" id="KW-1185">Reference proteome</keyword>
<reference evidence="1" key="1">
    <citation type="submission" date="2021-01" db="UniProtKB">
        <authorList>
            <consortium name="EnsemblPlants"/>
        </authorList>
    </citation>
    <scope>IDENTIFICATION</scope>
</reference>
<organism evidence="1 2">
    <name type="scientific">Kalanchoe fedtschenkoi</name>
    <name type="common">Lavender scallops</name>
    <name type="synonym">South American air plant</name>
    <dbReference type="NCBI Taxonomy" id="63787"/>
    <lineage>
        <taxon>Eukaryota</taxon>
        <taxon>Viridiplantae</taxon>
        <taxon>Streptophyta</taxon>
        <taxon>Embryophyta</taxon>
        <taxon>Tracheophyta</taxon>
        <taxon>Spermatophyta</taxon>
        <taxon>Magnoliopsida</taxon>
        <taxon>eudicotyledons</taxon>
        <taxon>Gunneridae</taxon>
        <taxon>Pentapetalae</taxon>
        <taxon>Saxifragales</taxon>
        <taxon>Crassulaceae</taxon>
        <taxon>Kalanchoe</taxon>
    </lineage>
</organism>